<evidence type="ECO:0000313" key="2">
    <source>
        <dbReference type="Proteomes" id="UP000198500"/>
    </source>
</evidence>
<dbReference type="EMBL" id="FNNI01000009">
    <property type="protein sequence ID" value="SDX98272.1"/>
    <property type="molecule type" value="Genomic_DNA"/>
</dbReference>
<dbReference type="Proteomes" id="UP000198500">
    <property type="component" value="Unassembled WGS sequence"/>
</dbReference>
<evidence type="ECO:0000313" key="1">
    <source>
        <dbReference type="EMBL" id="SDX98272.1"/>
    </source>
</evidence>
<dbReference type="STRING" id="574349.SAMN05443545_10910"/>
<organism evidence="1 2">
    <name type="scientific">Aidingimonas halophila</name>
    <dbReference type="NCBI Taxonomy" id="574349"/>
    <lineage>
        <taxon>Bacteria</taxon>
        <taxon>Pseudomonadati</taxon>
        <taxon>Pseudomonadota</taxon>
        <taxon>Gammaproteobacteria</taxon>
        <taxon>Oceanospirillales</taxon>
        <taxon>Halomonadaceae</taxon>
        <taxon>Aidingimonas</taxon>
    </lineage>
</organism>
<dbReference type="AlphaFoldDB" id="A0A1H3G4M4"/>
<reference evidence="1 2" key="1">
    <citation type="submission" date="2016-10" db="EMBL/GenBank/DDBJ databases">
        <authorList>
            <person name="de Groot N.N."/>
        </authorList>
    </citation>
    <scope>NUCLEOTIDE SEQUENCE [LARGE SCALE GENOMIC DNA]</scope>
    <source>
        <strain evidence="1 2">DSM 19219</strain>
    </source>
</reference>
<name>A0A1H3G4M4_9GAMM</name>
<keyword evidence="2" id="KW-1185">Reference proteome</keyword>
<gene>
    <name evidence="1" type="ORF">SAMN05443545_10910</name>
</gene>
<protein>
    <submittedName>
        <fullName evidence="1">Uncharacterized protein</fullName>
    </submittedName>
</protein>
<proteinExistence type="predicted"/>
<accession>A0A1H3G4M4</accession>
<sequence length="51" mass="5537">MNDVNTTDNKAVWITPELSRMGIESTLSGSQLAPLEDTFNLPFLAPSDPDS</sequence>